<feature type="region of interest" description="Disordered" evidence="1">
    <location>
        <begin position="64"/>
        <end position="265"/>
    </location>
</feature>
<accession>A0AAV9PLE2</accession>
<proteinExistence type="predicted"/>
<sequence>MAQPDDAEIEKVLQRIVRRRAAKGEEVTVKRVRAQAETALDLDDGFFKDDPKWNKKSREVISAAYEEDEDGANAEAPKSAPKPADSKAAKASKVKTAEKPKTKDQEGGKKENGAAKAPAPAVRRSSSSKQSEEEKGPVKAAPAALKKPNGIPGQVNGVKRKASEQSSSEESSESDEESDEAAAPPGKKAKTESSSSSSETSSESLEDDEPKPPTTQDDSRPPPAQTIKSTNIQAIPAQPFQPPHGFTPISSQQLSSSSQQPLTPSNLQGKQIWHITAPSALPLTTLTSIPLSALDTSHVVLNHDGSEFILSLDPHPTSAASSLLLPTAEGYTRHPTPITRTLHLKQKISLPNLSARQASQATGSGAAGSVAQPPVSGARPQPRGLRMRYRPPGFGVGELGAVGSGSESAGEEEEEEGETGLQFPKALGGHGPRGRDGVGMDGDVVERGNKRRRKEKVKPKTDGAREELRSSVMAAPGVEAPAVQTPGVETPAVNGVSPDASTAEDKAKRKEEKRLKRERKEAKRKAKEVAGL</sequence>
<gene>
    <name evidence="2" type="ORF">LTR77_003222</name>
</gene>
<dbReference type="GO" id="GO:0006360">
    <property type="term" value="P:transcription by RNA polymerase I"/>
    <property type="evidence" value="ECO:0007669"/>
    <property type="project" value="InterPro"/>
</dbReference>
<feature type="compositionally biased region" description="Basic and acidic residues" evidence="1">
    <location>
        <begin position="95"/>
        <end position="113"/>
    </location>
</feature>
<feature type="compositionally biased region" description="Acidic residues" evidence="1">
    <location>
        <begin position="170"/>
        <end position="180"/>
    </location>
</feature>
<feature type="compositionally biased region" description="Acidic residues" evidence="1">
    <location>
        <begin position="409"/>
        <end position="418"/>
    </location>
</feature>
<dbReference type="Proteomes" id="UP001337655">
    <property type="component" value="Unassembled WGS sequence"/>
</dbReference>
<dbReference type="AlphaFoldDB" id="A0AAV9PLE2"/>
<feature type="compositionally biased region" description="Basic and acidic residues" evidence="1">
    <location>
        <begin position="503"/>
        <end position="521"/>
    </location>
</feature>
<feature type="compositionally biased region" description="Basic and acidic residues" evidence="1">
    <location>
        <begin position="433"/>
        <end position="448"/>
    </location>
</feature>
<dbReference type="Gene3D" id="6.20.250.70">
    <property type="match status" value="1"/>
</dbReference>
<dbReference type="InterPro" id="IPR053263">
    <property type="entry name" value="Euk_RPA34_RNAP_subunit"/>
</dbReference>
<evidence type="ECO:0000313" key="3">
    <source>
        <dbReference type="Proteomes" id="UP001337655"/>
    </source>
</evidence>
<feature type="compositionally biased region" description="Basic and acidic residues" evidence="1">
    <location>
        <begin position="458"/>
        <end position="469"/>
    </location>
</feature>
<dbReference type="PANTHER" id="PTHR28155:SF1">
    <property type="entry name" value="DNA-DIRECTED RNA POLYMERASE I SUBUNIT RPA34.5-DOMAIN-CONTAINING PROTEIN"/>
    <property type="match status" value="1"/>
</dbReference>
<evidence type="ECO:0000256" key="1">
    <source>
        <dbReference type="SAM" id="MobiDB-lite"/>
    </source>
</evidence>
<feature type="compositionally biased region" description="Low complexity" evidence="1">
    <location>
        <begin position="73"/>
        <end position="83"/>
    </location>
</feature>
<comment type="caution">
    <text evidence="2">The sequence shown here is derived from an EMBL/GenBank/DDBJ whole genome shotgun (WGS) entry which is preliminary data.</text>
</comment>
<organism evidence="2 3">
    <name type="scientific">Saxophila tyrrhenica</name>
    <dbReference type="NCBI Taxonomy" id="1690608"/>
    <lineage>
        <taxon>Eukaryota</taxon>
        <taxon>Fungi</taxon>
        <taxon>Dikarya</taxon>
        <taxon>Ascomycota</taxon>
        <taxon>Pezizomycotina</taxon>
        <taxon>Dothideomycetes</taxon>
        <taxon>Dothideomycetidae</taxon>
        <taxon>Mycosphaerellales</taxon>
        <taxon>Extremaceae</taxon>
        <taxon>Saxophila</taxon>
    </lineage>
</organism>
<dbReference type="GeneID" id="89924569"/>
<dbReference type="RefSeq" id="XP_064661818.1">
    <property type="nucleotide sequence ID" value="XM_064800479.1"/>
</dbReference>
<dbReference type="Pfam" id="PF08208">
    <property type="entry name" value="RNA_polI_A34"/>
    <property type="match status" value="1"/>
</dbReference>
<dbReference type="InterPro" id="IPR013240">
    <property type="entry name" value="DNA-dir_RNA_pol1_su_RPA34"/>
</dbReference>
<feature type="compositionally biased region" description="Gly residues" evidence="1">
    <location>
        <begin position="394"/>
        <end position="403"/>
    </location>
</feature>
<dbReference type="PANTHER" id="PTHR28155">
    <property type="entry name" value="ACR243WP"/>
    <property type="match status" value="1"/>
</dbReference>
<keyword evidence="3" id="KW-1185">Reference proteome</keyword>
<name>A0AAV9PLE2_9PEZI</name>
<feature type="region of interest" description="Disordered" evidence="1">
    <location>
        <begin position="354"/>
        <end position="532"/>
    </location>
</feature>
<feature type="compositionally biased region" description="Low complexity" evidence="1">
    <location>
        <begin position="114"/>
        <end position="129"/>
    </location>
</feature>
<evidence type="ECO:0000313" key="2">
    <source>
        <dbReference type="EMBL" id="KAK5173100.1"/>
    </source>
</evidence>
<feature type="compositionally biased region" description="Low complexity" evidence="1">
    <location>
        <begin position="354"/>
        <end position="372"/>
    </location>
</feature>
<protein>
    <submittedName>
        <fullName evidence="2">Uncharacterized protein</fullName>
    </submittedName>
</protein>
<dbReference type="EMBL" id="JAVRRT010000004">
    <property type="protein sequence ID" value="KAK5173100.1"/>
    <property type="molecule type" value="Genomic_DNA"/>
</dbReference>
<reference evidence="2 3" key="1">
    <citation type="submission" date="2023-08" db="EMBL/GenBank/DDBJ databases">
        <title>Black Yeasts Isolated from many extreme environments.</title>
        <authorList>
            <person name="Coleine C."/>
            <person name="Stajich J.E."/>
            <person name="Selbmann L."/>
        </authorList>
    </citation>
    <scope>NUCLEOTIDE SEQUENCE [LARGE SCALE GENOMIC DNA]</scope>
    <source>
        <strain evidence="2 3">CCFEE 5935</strain>
    </source>
</reference>
<feature type="compositionally biased region" description="Low complexity" evidence="1">
    <location>
        <begin position="192"/>
        <end position="203"/>
    </location>
</feature>
<feature type="compositionally biased region" description="Low complexity" evidence="1">
    <location>
        <begin position="248"/>
        <end position="265"/>
    </location>
</feature>
<feature type="compositionally biased region" description="Low complexity" evidence="1">
    <location>
        <begin position="138"/>
        <end position="148"/>
    </location>
</feature>